<dbReference type="EMBL" id="OBMT01000020">
    <property type="protein sequence ID" value="SOC20587.1"/>
    <property type="molecule type" value="Genomic_DNA"/>
</dbReference>
<sequence>MAYSFPLSTADFMDILPIEAMTCDLPEVVETSITVGGDVLQADLGAWLWQGEIKLDIMQDDEAERVIAMLDVVRRGGSFFCYSAKRRFPRADLSGTGLGAATPVLSAVSADMCKVELSGLPSGYRLRFGDMLSFSYGVDPTRYALHRIAGDVSASAAGKAAGLVINPPIRSGFTLGAAVSLVKASCKAIIVPNSLSPGTRKSTITSGMSFRWMQTLR</sequence>
<dbReference type="Proteomes" id="UP000219111">
    <property type="component" value="Unassembled WGS sequence"/>
</dbReference>
<reference evidence="2" key="1">
    <citation type="submission" date="2017-08" db="EMBL/GenBank/DDBJ databases">
        <authorList>
            <person name="Varghese N."/>
            <person name="Submissions S."/>
        </authorList>
    </citation>
    <scope>NUCLEOTIDE SEQUENCE [LARGE SCALE GENOMIC DNA]</scope>
    <source>
        <strain evidence="2">JA276</strain>
    </source>
</reference>
<dbReference type="RefSeq" id="WP_097071398.1">
    <property type="nucleotide sequence ID" value="NZ_OBMT01000020.1"/>
</dbReference>
<keyword evidence="2" id="KW-1185">Reference proteome</keyword>
<dbReference type="OrthoDB" id="8265479at2"/>
<organism evidence="1 2">
    <name type="scientific">Rhodobacter maris</name>
    <dbReference type="NCBI Taxonomy" id="446682"/>
    <lineage>
        <taxon>Bacteria</taxon>
        <taxon>Pseudomonadati</taxon>
        <taxon>Pseudomonadota</taxon>
        <taxon>Alphaproteobacteria</taxon>
        <taxon>Rhodobacterales</taxon>
        <taxon>Rhodobacter group</taxon>
        <taxon>Rhodobacter</taxon>
    </lineage>
</organism>
<dbReference type="AlphaFoldDB" id="A0A285TF55"/>
<evidence type="ECO:0000313" key="1">
    <source>
        <dbReference type="EMBL" id="SOC20587.1"/>
    </source>
</evidence>
<accession>A0A285TF55</accession>
<name>A0A285TF55_9RHOB</name>
<protein>
    <submittedName>
        <fullName evidence="1">Uncharacterized protein</fullName>
    </submittedName>
</protein>
<gene>
    <name evidence="1" type="ORF">SAMN05877831_1204</name>
</gene>
<evidence type="ECO:0000313" key="2">
    <source>
        <dbReference type="Proteomes" id="UP000219111"/>
    </source>
</evidence>
<proteinExistence type="predicted"/>